<evidence type="ECO:0000313" key="1">
    <source>
        <dbReference type="EMBL" id="MEN2788379.1"/>
    </source>
</evidence>
<protein>
    <submittedName>
        <fullName evidence="1">DUF924 family protein</fullName>
    </submittedName>
</protein>
<comment type="caution">
    <text evidence="1">The sequence shown here is derived from an EMBL/GenBank/DDBJ whole genome shotgun (WGS) entry which is preliminary data.</text>
</comment>
<dbReference type="Proteomes" id="UP001419910">
    <property type="component" value="Unassembled WGS sequence"/>
</dbReference>
<proteinExistence type="predicted"/>
<dbReference type="Pfam" id="PF06041">
    <property type="entry name" value="DUF924"/>
    <property type="match status" value="1"/>
</dbReference>
<dbReference type="Gene3D" id="1.25.40.10">
    <property type="entry name" value="Tetratricopeptide repeat domain"/>
    <property type="match status" value="1"/>
</dbReference>
<dbReference type="InterPro" id="IPR010323">
    <property type="entry name" value="DUF924"/>
</dbReference>
<dbReference type="SUPFAM" id="SSF48452">
    <property type="entry name" value="TPR-like"/>
    <property type="match status" value="1"/>
</dbReference>
<dbReference type="EMBL" id="JBDIME010000001">
    <property type="protein sequence ID" value="MEN2788379.1"/>
    <property type="molecule type" value="Genomic_DNA"/>
</dbReference>
<reference evidence="1 2" key="1">
    <citation type="submission" date="2024-05" db="EMBL/GenBank/DDBJ databases">
        <authorList>
            <person name="Liu Q."/>
            <person name="Xin Y.-H."/>
        </authorList>
    </citation>
    <scope>NUCLEOTIDE SEQUENCE [LARGE SCALE GENOMIC DNA]</scope>
    <source>
        <strain evidence="1 2">CGMCC 1.10181</strain>
    </source>
</reference>
<sequence>MRGDLGAGRGEVHEKAAAVLDFWFGDVPADRHFAQDEALDRAIASRFGALLETVLWSGAAGWRDDRDSVLAAIILIDQFSRNIHRGSARAFAGDALALDLARIAIERAWDEDMEPERRAFLYMPLMHAEDREIQTLSLAMFERLGDEEQLHYAREHAEVIARFGRFPSRNAALGRASTPAEEDYLSRPGAGW</sequence>
<accession>A0ABU9XXV0</accession>
<name>A0ABU9XXV0_9SPHN</name>
<organism evidence="1 2">
    <name type="scientific">Sphingomonas oligophenolica</name>
    <dbReference type="NCBI Taxonomy" id="301154"/>
    <lineage>
        <taxon>Bacteria</taxon>
        <taxon>Pseudomonadati</taxon>
        <taxon>Pseudomonadota</taxon>
        <taxon>Alphaproteobacteria</taxon>
        <taxon>Sphingomonadales</taxon>
        <taxon>Sphingomonadaceae</taxon>
        <taxon>Sphingomonas</taxon>
    </lineage>
</organism>
<dbReference type="Gene3D" id="1.20.58.320">
    <property type="entry name" value="TPR-like"/>
    <property type="match status" value="1"/>
</dbReference>
<dbReference type="RefSeq" id="WP_343888004.1">
    <property type="nucleotide sequence ID" value="NZ_BAAAEH010000005.1"/>
</dbReference>
<evidence type="ECO:0000313" key="2">
    <source>
        <dbReference type="Proteomes" id="UP001419910"/>
    </source>
</evidence>
<keyword evidence="2" id="KW-1185">Reference proteome</keyword>
<dbReference type="InterPro" id="IPR011990">
    <property type="entry name" value="TPR-like_helical_dom_sf"/>
</dbReference>
<gene>
    <name evidence="1" type="ORF">ABC974_01975</name>
</gene>